<dbReference type="EMBL" id="JBHTIA010000013">
    <property type="protein sequence ID" value="MFD0766869.1"/>
    <property type="molecule type" value="Genomic_DNA"/>
</dbReference>
<dbReference type="PROSITE" id="PS50110">
    <property type="entry name" value="RESPONSE_REGULATORY"/>
    <property type="match status" value="1"/>
</dbReference>
<accession>A0ABW2ZL37</accession>
<dbReference type="SMART" id="SM00448">
    <property type="entry name" value="REC"/>
    <property type="match status" value="1"/>
</dbReference>
<dbReference type="InterPro" id="IPR052893">
    <property type="entry name" value="TCS_response_regulator"/>
</dbReference>
<dbReference type="Pfam" id="PF00072">
    <property type="entry name" value="Response_reg"/>
    <property type="match status" value="1"/>
</dbReference>
<reference evidence="4" key="1">
    <citation type="journal article" date="2019" name="Int. J. Syst. Evol. Microbiol.">
        <title>The Global Catalogue of Microorganisms (GCM) 10K type strain sequencing project: providing services to taxonomists for standard genome sequencing and annotation.</title>
        <authorList>
            <consortium name="The Broad Institute Genomics Platform"/>
            <consortium name="The Broad Institute Genome Sequencing Center for Infectious Disease"/>
            <person name="Wu L."/>
            <person name="Ma J."/>
        </authorList>
    </citation>
    <scope>NUCLEOTIDE SEQUENCE [LARGE SCALE GENOMIC DNA]</scope>
    <source>
        <strain evidence="4">CCUG 60742</strain>
    </source>
</reference>
<evidence type="ECO:0000256" key="1">
    <source>
        <dbReference type="PROSITE-ProRule" id="PRU00169"/>
    </source>
</evidence>
<dbReference type="Proteomes" id="UP001597073">
    <property type="component" value="Unassembled WGS sequence"/>
</dbReference>
<keyword evidence="1" id="KW-0597">Phosphoprotein</keyword>
<comment type="caution">
    <text evidence="3">The sequence shown here is derived from an EMBL/GenBank/DDBJ whole genome shotgun (WGS) entry which is preliminary data.</text>
</comment>
<feature type="domain" description="Response regulatory" evidence="2">
    <location>
        <begin position="3"/>
        <end position="130"/>
    </location>
</feature>
<evidence type="ECO:0000259" key="2">
    <source>
        <dbReference type="PROSITE" id="PS50110"/>
    </source>
</evidence>
<protein>
    <submittedName>
        <fullName evidence="3">Response regulator</fullName>
    </submittedName>
</protein>
<organism evidence="3 4">
    <name type="scientific">Mucilaginibacter lutimaris</name>
    <dbReference type="NCBI Taxonomy" id="931629"/>
    <lineage>
        <taxon>Bacteria</taxon>
        <taxon>Pseudomonadati</taxon>
        <taxon>Bacteroidota</taxon>
        <taxon>Sphingobacteriia</taxon>
        <taxon>Sphingobacteriales</taxon>
        <taxon>Sphingobacteriaceae</taxon>
        <taxon>Mucilaginibacter</taxon>
    </lineage>
</organism>
<sequence length="134" mass="15597">MCKLVMIDDNPLEHLIMKKIFARHHLFNEAVHSIDSKLIIDFLTEKCNDALVLPDLIFLDLDMPGFSGWDFLESFAKLLPCLAKQITIYIISSSVDQNDMLRARNFSFVKEFISKPVEIEKLEEIHFFHKRLSA</sequence>
<dbReference type="PANTHER" id="PTHR44520:SF2">
    <property type="entry name" value="RESPONSE REGULATOR RCP1"/>
    <property type="match status" value="1"/>
</dbReference>
<evidence type="ECO:0000313" key="3">
    <source>
        <dbReference type="EMBL" id="MFD0766869.1"/>
    </source>
</evidence>
<dbReference type="RefSeq" id="WP_377145175.1">
    <property type="nucleotide sequence ID" value="NZ_JBHTIA010000013.1"/>
</dbReference>
<gene>
    <name evidence="3" type="ORF">ACFQZI_18565</name>
</gene>
<dbReference type="PANTHER" id="PTHR44520">
    <property type="entry name" value="RESPONSE REGULATOR RCP1-RELATED"/>
    <property type="match status" value="1"/>
</dbReference>
<proteinExistence type="predicted"/>
<dbReference type="SUPFAM" id="SSF52172">
    <property type="entry name" value="CheY-like"/>
    <property type="match status" value="1"/>
</dbReference>
<dbReference type="InterPro" id="IPR011006">
    <property type="entry name" value="CheY-like_superfamily"/>
</dbReference>
<name>A0ABW2ZL37_9SPHI</name>
<keyword evidence="4" id="KW-1185">Reference proteome</keyword>
<dbReference type="InterPro" id="IPR001789">
    <property type="entry name" value="Sig_transdc_resp-reg_receiver"/>
</dbReference>
<evidence type="ECO:0000313" key="4">
    <source>
        <dbReference type="Proteomes" id="UP001597073"/>
    </source>
</evidence>
<feature type="modified residue" description="4-aspartylphosphate" evidence="1">
    <location>
        <position position="60"/>
    </location>
</feature>
<dbReference type="Gene3D" id="3.40.50.2300">
    <property type="match status" value="1"/>
</dbReference>